<name>A0A0N7F550_9PSEU</name>
<dbReference type="EMBL" id="CP012752">
    <property type="protein sequence ID" value="ALG13247.1"/>
    <property type="molecule type" value="Genomic_DNA"/>
</dbReference>
<accession>A0A0N7F550</accession>
<proteinExistence type="predicted"/>
<dbReference type="AlphaFoldDB" id="A0A0N7F550"/>
<gene>
    <name evidence="1" type="ORF">AOZ06_46025</name>
</gene>
<dbReference type="KEGG" id="kphy:AOZ06_46025"/>
<dbReference type="Proteomes" id="UP000063699">
    <property type="component" value="Chromosome"/>
</dbReference>
<dbReference type="STRING" id="860235.AOZ06_46025"/>
<protein>
    <submittedName>
        <fullName evidence="1">Uncharacterized protein</fullName>
    </submittedName>
</protein>
<evidence type="ECO:0000313" key="1">
    <source>
        <dbReference type="EMBL" id="ALG13247.1"/>
    </source>
</evidence>
<keyword evidence="2" id="KW-1185">Reference proteome</keyword>
<evidence type="ECO:0000313" key="2">
    <source>
        <dbReference type="Proteomes" id="UP000063699"/>
    </source>
</evidence>
<sequence>MVDSGSEYKDPDPPPLQVLWFAERPDVPEVTYRERRAVWPDGSEFCFEVSPEEAQVVSQRRKAWLWRNRRETSREDPEL</sequence>
<reference evidence="1 2" key="1">
    <citation type="submission" date="2015-07" db="EMBL/GenBank/DDBJ databases">
        <title>Genome sequencing of Kibdelosporangium phytohabitans.</title>
        <authorList>
            <person name="Qin S."/>
            <person name="Xing K."/>
        </authorList>
    </citation>
    <scope>NUCLEOTIDE SEQUENCE [LARGE SCALE GENOMIC DNA]</scope>
    <source>
        <strain evidence="1 2">KLBMP1111</strain>
    </source>
</reference>
<organism evidence="1 2">
    <name type="scientific">Kibdelosporangium phytohabitans</name>
    <dbReference type="NCBI Taxonomy" id="860235"/>
    <lineage>
        <taxon>Bacteria</taxon>
        <taxon>Bacillati</taxon>
        <taxon>Actinomycetota</taxon>
        <taxon>Actinomycetes</taxon>
        <taxon>Pseudonocardiales</taxon>
        <taxon>Pseudonocardiaceae</taxon>
        <taxon>Kibdelosporangium</taxon>
    </lineage>
</organism>